<keyword evidence="4" id="KW-0732">Signal</keyword>
<dbReference type="InterPro" id="IPR000884">
    <property type="entry name" value="TSP1_rpt"/>
</dbReference>
<dbReference type="InterPro" id="IPR038178">
    <property type="entry name" value="Kringle_sf"/>
</dbReference>
<evidence type="ECO:0000256" key="1">
    <source>
        <dbReference type="ARBA" id="ARBA00022572"/>
    </source>
</evidence>
<dbReference type="InterPro" id="IPR036179">
    <property type="entry name" value="Ig-like_dom_sf"/>
</dbReference>
<protein>
    <submittedName>
        <fullName evidence="7">Uncharacterized protein</fullName>
    </submittedName>
</protein>
<dbReference type="Pfam" id="PF00090">
    <property type="entry name" value="TSP_1"/>
    <property type="match status" value="1"/>
</dbReference>
<evidence type="ECO:0000259" key="5">
    <source>
        <dbReference type="PROSITE" id="PS50070"/>
    </source>
</evidence>
<dbReference type="InterPro" id="IPR018056">
    <property type="entry name" value="Kringle_CS"/>
</dbReference>
<keyword evidence="1 3" id="KW-0420">Kringle</keyword>
<dbReference type="PROSITE" id="PS00021">
    <property type="entry name" value="KRINGLE_1"/>
    <property type="match status" value="2"/>
</dbReference>
<feature type="chain" id="PRO_5042962196" evidence="4">
    <location>
        <begin position="17"/>
        <end position="1248"/>
    </location>
</feature>
<feature type="domain" description="Kringle" evidence="5">
    <location>
        <begin position="619"/>
        <end position="694"/>
    </location>
</feature>
<evidence type="ECO:0000256" key="4">
    <source>
        <dbReference type="SAM" id="SignalP"/>
    </source>
</evidence>
<evidence type="ECO:0000313" key="8">
    <source>
        <dbReference type="Proteomes" id="UP001372834"/>
    </source>
</evidence>
<dbReference type="SUPFAM" id="SSF82895">
    <property type="entry name" value="TSP-1 type 1 repeat"/>
    <property type="match status" value="1"/>
</dbReference>
<dbReference type="PROSITE" id="PS50092">
    <property type="entry name" value="TSP1"/>
    <property type="match status" value="1"/>
</dbReference>
<feature type="signal peptide" evidence="4">
    <location>
        <begin position="1"/>
        <end position="16"/>
    </location>
</feature>
<dbReference type="EMBL" id="JAWJWE010000002">
    <property type="protein sequence ID" value="KAK6643147.1"/>
    <property type="molecule type" value="Genomic_DNA"/>
</dbReference>
<dbReference type="Gene3D" id="2.20.100.10">
    <property type="entry name" value="Thrombospondin type-1 (TSP1) repeat"/>
    <property type="match status" value="1"/>
</dbReference>
<dbReference type="InterPro" id="IPR003599">
    <property type="entry name" value="Ig_sub"/>
</dbReference>
<dbReference type="PANTHER" id="PTHR24261">
    <property type="entry name" value="PLASMINOGEN-RELATED"/>
    <property type="match status" value="1"/>
</dbReference>
<dbReference type="Gene3D" id="2.40.20.10">
    <property type="entry name" value="Plasminogen Kringle 4"/>
    <property type="match status" value="4"/>
</dbReference>
<dbReference type="SUPFAM" id="SSF57440">
    <property type="entry name" value="Kringle-like"/>
    <property type="match status" value="4"/>
</dbReference>
<sequence length="1248" mass="141294">MLRVILLFSYASEILSQFDFINLNECKLTPEGTEYMGTLSKTKSNVTCLEWNSLTEQFVENLPDHLFPDGSKVSAKNFCRNPTKDRNGPWCYTKLKSRPSSAVCDVPFCKNTECRVSGPGMEFAGSIESSVSGKKCLQWVEKKNIFTFAKQIKMINKAFPDGTLTAAGRKCRNPDGKISGPWCYVETNGTKYDTELCDVPFCDDTGTVAYSEGSSSGQYFFFSSLPAGGYFNISVRLWNPAEWNEGQVFLYLGVYDIPLDRHDNNKWNSGIEILIGNSGSGIVSQEDAGQTLADTPFVLSGAKWTNLCVQWVFTELNILVKIFESSSYEPFTTALIPIKGTIFEFERFRFFSLGGSPSIWSTEMDYLEECFVHTVSQLSYTRFWLLKKNMAGAFLDFFVKSKQNSTIVFRSAPMVEFHQVEIQLVNKSKMCIVVYNDDNLPIKIGEVSCSNLIDLMEWKYFRISLTKSTLAVFWNSRDAMELLIEINHPYIAGVLWAGFASPRVSYWAIYCDPRGIPPPALLDCNSQGLGRFVGTVSVTSEGGQCLPWTDESSIPKEYRDYALFQPYGGKIACENFCRNLDNDPNGPFCIVRDSNSDGGFSKEYCHSQLLEPKTCKDVGTGSDYMGQLNETRSKRGCKPWSSVMDEVIHINDFPDSSVKDASNFCRNPTNSITGCWCYTDDPTVPMDLCAVNDCDRPYECTILATTYMEDILMYILPSWRKKGLNFWLKAWNPDVYEGLIIKMLSIDSSGAYILIIGDEENEKLKLYYRNDYESGKIFTKCLTNHIQSERRIEKRVIFTFSVILLYAKTLSHLIPSGKWAGYWLRVGNGKIELGYNERETSFFEWKSSNDSYTINPVFMSYGTIKNHWIGISFKCSECLTEITSSEKENKIYPATFRKGDTLNSNLILNFRGTGSTTITLMWSPDFNRRLAIEIDKMIGNISLVEYNNSSESRVLATSTLTYAYSNKRWTEYIIRYSETYLSVHKGETEVLRWKSSFPLLIYWFSVTVRNGTMVWIANCPPTDIDGEPRDGSWGDWGPWSCSVTCGRGYGKIERKCNKPPPNVFGNDCEGPSTYSGPCNDFPCGEISPGTHTLIRRYLSNQHKAREVEAKERVLLSCNPSLMPLIINEANDLNVTWSHNGFKCSKLKYHIDENFTLTISRAHEKHNGVYLCTAYQSPNSILPRIVLEAVSLVVRKNRPSKKVSQGRSVTLKCNGLALGHVYADLSLRWELNGSVWKEYSIGALEMVPP</sequence>
<dbReference type="PANTHER" id="PTHR24261:SF7">
    <property type="entry name" value="KRINGLE DOMAIN-CONTAINING PROTEIN"/>
    <property type="match status" value="1"/>
</dbReference>
<keyword evidence="2" id="KW-1015">Disulfide bond</keyword>
<dbReference type="CDD" id="cd00096">
    <property type="entry name" value="Ig"/>
    <property type="match status" value="1"/>
</dbReference>
<reference evidence="7 8" key="1">
    <citation type="submission" date="2023-10" db="EMBL/GenBank/DDBJ databases">
        <title>Genomes of two closely related lineages of the louse Polyplax serrata with different host specificities.</title>
        <authorList>
            <person name="Martinu J."/>
            <person name="Tarabai H."/>
            <person name="Stefka J."/>
            <person name="Hypsa V."/>
        </authorList>
    </citation>
    <scope>NUCLEOTIDE SEQUENCE [LARGE SCALE GENOMIC DNA]</scope>
    <source>
        <strain evidence="7">HR10_N</strain>
    </source>
</reference>
<name>A0AAN8SCG1_POLSC</name>
<gene>
    <name evidence="7" type="ORF">RUM43_004650</name>
</gene>
<dbReference type="InterPro" id="IPR007110">
    <property type="entry name" value="Ig-like_dom"/>
</dbReference>
<comment type="caution">
    <text evidence="7">The sequence shown here is derived from an EMBL/GenBank/DDBJ whole genome shotgun (WGS) entry which is preliminary data.</text>
</comment>
<feature type="domain" description="Ig-like" evidence="6">
    <location>
        <begin position="1088"/>
        <end position="1181"/>
    </location>
</feature>
<evidence type="ECO:0000259" key="6">
    <source>
        <dbReference type="PROSITE" id="PS50835"/>
    </source>
</evidence>
<dbReference type="PROSITE" id="PS50835">
    <property type="entry name" value="IG_LIKE"/>
    <property type="match status" value="2"/>
</dbReference>
<dbReference type="SUPFAM" id="SSF48726">
    <property type="entry name" value="Immunoglobulin"/>
    <property type="match status" value="1"/>
</dbReference>
<dbReference type="InterPro" id="IPR000001">
    <property type="entry name" value="Kringle"/>
</dbReference>
<organism evidence="7 8">
    <name type="scientific">Polyplax serrata</name>
    <name type="common">Common mouse louse</name>
    <dbReference type="NCBI Taxonomy" id="468196"/>
    <lineage>
        <taxon>Eukaryota</taxon>
        <taxon>Metazoa</taxon>
        <taxon>Ecdysozoa</taxon>
        <taxon>Arthropoda</taxon>
        <taxon>Hexapoda</taxon>
        <taxon>Insecta</taxon>
        <taxon>Pterygota</taxon>
        <taxon>Neoptera</taxon>
        <taxon>Paraneoptera</taxon>
        <taxon>Psocodea</taxon>
        <taxon>Troctomorpha</taxon>
        <taxon>Phthiraptera</taxon>
        <taxon>Anoplura</taxon>
        <taxon>Polyplacidae</taxon>
        <taxon>Polyplax</taxon>
    </lineage>
</organism>
<dbReference type="Proteomes" id="UP001372834">
    <property type="component" value="Unassembled WGS sequence"/>
</dbReference>
<dbReference type="AlphaFoldDB" id="A0AAN8SCG1"/>
<evidence type="ECO:0000313" key="7">
    <source>
        <dbReference type="EMBL" id="KAK6643147.1"/>
    </source>
</evidence>
<dbReference type="SMART" id="SM00130">
    <property type="entry name" value="KR"/>
    <property type="match status" value="4"/>
</dbReference>
<dbReference type="InterPro" id="IPR050759">
    <property type="entry name" value="Serine_protease_kringle"/>
</dbReference>
<feature type="domain" description="Kringle" evidence="5">
    <location>
        <begin position="31"/>
        <end position="109"/>
    </location>
</feature>
<dbReference type="Pfam" id="PF00051">
    <property type="entry name" value="Kringle"/>
    <property type="match status" value="3"/>
</dbReference>
<evidence type="ECO:0000256" key="3">
    <source>
        <dbReference type="PROSITE-ProRule" id="PRU00121"/>
    </source>
</evidence>
<feature type="domain" description="Ig-like" evidence="6">
    <location>
        <begin position="1182"/>
        <end position="1248"/>
    </location>
</feature>
<proteinExistence type="predicted"/>
<dbReference type="Gene3D" id="2.60.40.10">
    <property type="entry name" value="Immunoglobulins"/>
    <property type="match status" value="1"/>
</dbReference>
<evidence type="ECO:0000256" key="2">
    <source>
        <dbReference type="ARBA" id="ARBA00023157"/>
    </source>
</evidence>
<dbReference type="InterPro" id="IPR013783">
    <property type="entry name" value="Ig-like_fold"/>
</dbReference>
<dbReference type="InterPro" id="IPR036383">
    <property type="entry name" value="TSP1_rpt_sf"/>
</dbReference>
<dbReference type="PROSITE" id="PS50070">
    <property type="entry name" value="KRINGLE_2"/>
    <property type="match status" value="4"/>
</dbReference>
<dbReference type="InterPro" id="IPR013806">
    <property type="entry name" value="Kringle-like"/>
</dbReference>
<dbReference type="SMART" id="SM00409">
    <property type="entry name" value="IG"/>
    <property type="match status" value="1"/>
</dbReference>
<accession>A0AAN8SCG1</accession>
<feature type="domain" description="Kringle" evidence="5">
    <location>
        <begin position="523"/>
        <end position="615"/>
    </location>
</feature>
<feature type="domain" description="Kringle" evidence="5">
    <location>
        <begin position="118"/>
        <end position="202"/>
    </location>
</feature>
<comment type="caution">
    <text evidence="3">Lacks conserved residue(s) required for the propagation of feature annotation.</text>
</comment>